<dbReference type="GO" id="GO:0005829">
    <property type="term" value="C:cytosol"/>
    <property type="evidence" value="ECO:0007669"/>
    <property type="project" value="UniProtKB-SubCell"/>
</dbReference>
<dbReference type="InterPro" id="IPR001849">
    <property type="entry name" value="PH_domain"/>
</dbReference>
<dbReference type="CDD" id="cd13287">
    <property type="entry name" value="PH_ORP3_ORP6_ORP7"/>
    <property type="match status" value="1"/>
</dbReference>
<evidence type="ECO:0000256" key="14">
    <source>
        <dbReference type="RuleBase" id="RU003845"/>
    </source>
</evidence>
<protein>
    <recommendedName>
        <fullName evidence="14">Oxysterol-binding protein</fullName>
    </recommendedName>
</protein>
<dbReference type="Proteomes" id="UP000008912">
    <property type="component" value="Unassembled WGS sequence"/>
</dbReference>
<dbReference type="AlphaFoldDB" id="A0A7N5JII6"/>
<dbReference type="InterPro" id="IPR041680">
    <property type="entry name" value="PH_8"/>
</dbReference>
<comment type="similarity">
    <text evidence="4 13">Belongs to the OSBP family.</text>
</comment>
<dbReference type="InterPro" id="IPR018494">
    <property type="entry name" value="Oxysterol-bd_CS"/>
</dbReference>
<evidence type="ECO:0000256" key="11">
    <source>
        <dbReference type="ARBA" id="ARBA00023121"/>
    </source>
</evidence>
<dbReference type="Ensembl" id="ENSAMET00000050432.1">
    <property type="protein sequence ID" value="ENSAMEP00000025873.1"/>
    <property type="gene ID" value="ENSAMEG00000000825.2"/>
</dbReference>
<evidence type="ECO:0000256" key="15">
    <source>
        <dbReference type="SAM" id="Coils"/>
    </source>
</evidence>
<name>A0A7N5JII6_AILME</name>
<keyword evidence="5 14" id="KW-0813">Transport</keyword>
<reference evidence="18 19" key="1">
    <citation type="journal article" date="2010" name="Nature">
        <title>The sequence and de novo assembly of the giant panda genome.</title>
        <authorList>
            <person name="Li R."/>
            <person name="Fan W."/>
            <person name="Tian G."/>
            <person name="Zhu H."/>
            <person name="He L."/>
            <person name="Cai J."/>
            <person name="Huang Q."/>
            <person name="Cai Q."/>
            <person name="Li B."/>
            <person name="Bai Y."/>
            <person name="Zhang Z."/>
            <person name="Zhang Y."/>
            <person name="Wang W."/>
            <person name="Li J."/>
            <person name="Wei F."/>
            <person name="Li H."/>
            <person name="Jian M."/>
            <person name="Li J."/>
            <person name="Zhang Z."/>
            <person name="Nielsen R."/>
            <person name="Li D."/>
            <person name="Gu W."/>
            <person name="Yang Z."/>
            <person name="Xuan Z."/>
            <person name="Ryder O.A."/>
            <person name="Leung F.C."/>
            <person name="Zhou Y."/>
            <person name="Cao J."/>
            <person name="Sun X."/>
            <person name="Fu Y."/>
            <person name="Fang X."/>
            <person name="Guo X."/>
            <person name="Wang B."/>
            <person name="Hou R."/>
            <person name="Shen F."/>
            <person name="Mu B."/>
            <person name="Ni P."/>
            <person name="Lin R."/>
            <person name="Qian W."/>
            <person name="Wang G."/>
            <person name="Yu C."/>
            <person name="Nie W."/>
            <person name="Wang J."/>
            <person name="Wu Z."/>
            <person name="Liang H."/>
            <person name="Min J."/>
            <person name="Wu Q."/>
            <person name="Cheng S."/>
            <person name="Ruan J."/>
            <person name="Wang M."/>
            <person name="Shi Z."/>
            <person name="Wen M."/>
            <person name="Liu B."/>
            <person name="Ren X."/>
            <person name="Zheng H."/>
            <person name="Dong D."/>
            <person name="Cook K."/>
            <person name="Shan G."/>
            <person name="Zhang H."/>
            <person name="Kosiol C."/>
            <person name="Xie X."/>
            <person name="Lu Z."/>
            <person name="Zheng H."/>
            <person name="Li Y."/>
            <person name="Steiner C.C."/>
            <person name="Lam T.T."/>
            <person name="Lin S."/>
            <person name="Zhang Q."/>
            <person name="Li G."/>
            <person name="Tian J."/>
            <person name="Gong T."/>
            <person name="Liu H."/>
            <person name="Zhang D."/>
            <person name="Fang L."/>
            <person name="Ye C."/>
            <person name="Zhang J."/>
            <person name="Hu W."/>
            <person name="Xu A."/>
            <person name="Ren Y."/>
            <person name="Zhang G."/>
            <person name="Bruford M.W."/>
            <person name="Li Q."/>
            <person name="Ma L."/>
            <person name="Guo Y."/>
            <person name="An N."/>
            <person name="Hu Y."/>
            <person name="Zheng Y."/>
            <person name="Shi Y."/>
            <person name="Li Z."/>
            <person name="Liu Q."/>
            <person name="Chen Y."/>
            <person name="Zhao J."/>
            <person name="Qu N."/>
            <person name="Zhao S."/>
            <person name="Tian F."/>
            <person name="Wang X."/>
            <person name="Wang H."/>
            <person name="Xu L."/>
            <person name="Liu X."/>
            <person name="Vinar T."/>
            <person name="Wang Y."/>
            <person name="Lam T.W."/>
            <person name="Yiu S.M."/>
            <person name="Liu S."/>
            <person name="Zhang H."/>
            <person name="Li D."/>
            <person name="Huang Y."/>
            <person name="Wang X."/>
            <person name="Yang G."/>
            <person name="Jiang Z."/>
            <person name="Wang J."/>
            <person name="Qin N."/>
            <person name="Li L."/>
            <person name="Li J."/>
            <person name="Bolund L."/>
            <person name="Kristiansen K."/>
            <person name="Wong G.K."/>
            <person name="Olson M."/>
            <person name="Zhang X."/>
            <person name="Li S."/>
            <person name="Yang H."/>
            <person name="Wang J."/>
            <person name="Wang J."/>
        </authorList>
    </citation>
    <scope>NUCLEOTIDE SEQUENCE [LARGE SCALE GENOMIC DNA]</scope>
</reference>
<proteinExistence type="inferred from homology"/>
<dbReference type="InterPro" id="IPR037239">
    <property type="entry name" value="OSBP_sf"/>
</dbReference>
<dbReference type="GO" id="GO:0097038">
    <property type="term" value="C:perinuclear endoplasmic reticulum"/>
    <property type="evidence" value="ECO:0007669"/>
    <property type="project" value="TreeGrafter"/>
</dbReference>
<organism evidence="18 19">
    <name type="scientific">Ailuropoda melanoleuca</name>
    <name type="common">Giant panda</name>
    <dbReference type="NCBI Taxonomy" id="9646"/>
    <lineage>
        <taxon>Eukaryota</taxon>
        <taxon>Metazoa</taxon>
        <taxon>Chordata</taxon>
        <taxon>Craniata</taxon>
        <taxon>Vertebrata</taxon>
        <taxon>Euteleostomi</taxon>
        <taxon>Mammalia</taxon>
        <taxon>Eutheria</taxon>
        <taxon>Laurasiatheria</taxon>
        <taxon>Carnivora</taxon>
        <taxon>Caniformia</taxon>
        <taxon>Ursidae</taxon>
        <taxon>Ailuropoda</taxon>
    </lineage>
</organism>
<evidence type="ECO:0000256" key="7">
    <source>
        <dbReference type="ARBA" id="ARBA00022490"/>
    </source>
</evidence>
<dbReference type="Gene3D" id="2.30.29.30">
    <property type="entry name" value="Pleckstrin-homology domain (PH domain)/Phosphotyrosine-binding domain (PTB)"/>
    <property type="match status" value="1"/>
</dbReference>
<evidence type="ECO:0000256" key="16">
    <source>
        <dbReference type="SAM" id="MobiDB-lite"/>
    </source>
</evidence>
<dbReference type="SUPFAM" id="SSF144000">
    <property type="entry name" value="Oxysterol-binding protein-like"/>
    <property type="match status" value="1"/>
</dbReference>
<accession>A0A7N5JII6</accession>
<keyword evidence="15" id="KW-0175">Coiled coil</keyword>
<keyword evidence="11" id="KW-0446">Lipid-binding</keyword>
<evidence type="ECO:0000313" key="18">
    <source>
        <dbReference type="Ensembl" id="ENSAMEP00000025873.1"/>
    </source>
</evidence>
<dbReference type="GO" id="GO:0015485">
    <property type="term" value="F:cholesterol binding"/>
    <property type="evidence" value="ECO:0007669"/>
    <property type="project" value="TreeGrafter"/>
</dbReference>
<evidence type="ECO:0000256" key="2">
    <source>
        <dbReference type="ARBA" id="ARBA00004514"/>
    </source>
</evidence>
<reference evidence="18" key="2">
    <citation type="submission" date="2025-08" db="UniProtKB">
        <authorList>
            <consortium name="Ensembl"/>
        </authorList>
    </citation>
    <scope>IDENTIFICATION</scope>
</reference>
<sequence length="887" mass="100185">MSSDEKGISPAHKTSTPTHRSASSSTSSHRDSRQSIHILERTASSSTEPSVSRQLLEPEPVSLSKEADSWEIIEGLKIGQTNVQRPDKHEGFMLKKRKWPLKGWHKRFFVLDNGMLKYSKAPLDIQKGKVHGSIDVGLSVMSIKKKARRIDLDTEEHIYHLKVKSQDWFDAWVSKLRHHRLYRQNEIVRSPRDASFHIFPSTSTAESSPAANVSVVDGKVPPNSFPWQSPLPCSNSLPVTCTTGQSKVAAWLQDSEEMDRCAEDLAHCQSNLVELSKLLQNLEILQRTQSAPNFTDMQEGPSAKGQFSTTRRRQRLAAAVATTVPFSATMSPVRLHSSNPNLCADIEFQTPPSHLTDPLESSTDYTKLQEEFCLIAQKVHSLLKSAFNSIAIEKEKLKQMVSEQDHNKGHSTQMARLRQSLSQALNQNAELRSRLNRIHSESIICDQVVSVNIIPSPDEAGEQIHVSLPLSQQVANESRLSMSESVSEFFDAQEVLLSASSSENEASDDESYISDVSDNISEDNTSVADNISRQILNGELTGGAFQNGRRTCLPAPCPDTSNINLWNILRNNIGKDLSKVSMPVELNEPLNTLQHLCEEIEYSELLDKASETDDPYERMVLIAAFAVSGYCSTYFRAGSKPFNPVLGETYECIREDKGFRFFSEQVSHHPPISACHCESKNFVFWQDIRWKNKFWGKSMEILPVGTLNVMLPKYGDCYVWNKVTTCIHNILSGRRWIEHYGEVTIRNTKSSVCICKLTFVKVNYWNSNVNEVQGVVMDQEGKVVHRLFGKWHEGLYCGVAPSAKCIWRPGSMPTNYELYYGFTRFAIELNELDPVLKDLLPPTDARFRPDQRKVIDANQREAWVSNDTYWELRKDPGFSKVDSPVLW</sequence>
<evidence type="ECO:0000313" key="19">
    <source>
        <dbReference type="Proteomes" id="UP000008912"/>
    </source>
</evidence>
<feature type="domain" description="PH" evidence="17">
    <location>
        <begin position="86"/>
        <end position="181"/>
    </location>
</feature>
<keyword evidence="6" id="KW-1003">Cell membrane</keyword>
<feature type="compositionally biased region" description="Basic and acidic residues" evidence="16">
    <location>
        <begin position="28"/>
        <end position="40"/>
    </location>
</feature>
<dbReference type="PROSITE" id="PS50003">
    <property type="entry name" value="PH_DOMAIN"/>
    <property type="match status" value="1"/>
</dbReference>
<keyword evidence="9" id="KW-0256">Endoplasmic reticulum</keyword>
<evidence type="ECO:0000256" key="5">
    <source>
        <dbReference type="ARBA" id="ARBA00022448"/>
    </source>
</evidence>
<evidence type="ECO:0000259" key="17">
    <source>
        <dbReference type="PROSITE" id="PS50003"/>
    </source>
</evidence>
<evidence type="ECO:0000256" key="12">
    <source>
        <dbReference type="ARBA" id="ARBA00023136"/>
    </source>
</evidence>
<dbReference type="SMART" id="SM00233">
    <property type="entry name" value="PH"/>
    <property type="match status" value="1"/>
</dbReference>
<feature type="region of interest" description="Disordered" evidence="16">
    <location>
        <begin position="1"/>
        <end position="62"/>
    </location>
</feature>
<evidence type="ECO:0000256" key="1">
    <source>
        <dbReference type="ARBA" id="ARBA00004236"/>
    </source>
</evidence>
<keyword evidence="7" id="KW-0963">Cytoplasm</keyword>
<keyword evidence="19" id="KW-1185">Reference proteome</keyword>
<dbReference type="PROSITE" id="PS01013">
    <property type="entry name" value="OSBP"/>
    <property type="match status" value="1"/>
</dbReference>
<dbReference type="PANTHER" id="PTHR10972:SF76">
    <property type="entry name" value="OXYSTEROL-BINDING PROTEIN-RELATED PROTEIN 6"/>
    <property type="match status" value="1"/>
</dbReference>
<comment type="subcellular location">
    <subcellularLocation>
        <location evidence="1">Cell membrane</location>
    </subcellularLocation>
    <subcellularLocation>
        <location evidence="2">Cytoplasm</location>
        <location evidence="2">Cytosol</location>
    </subcellularLocation>
    <subcellularLocation>
        <location evidence="3">Endoplasmic reticulum membrane</location>
    </subcellularLocation>
</comment>
<evidence type="ECO:0000256" key="6">
    <source>
        <dbReference type="ARBA" id="ARBA00022475"/>
    </source>
</evidence>
<dbReference type="FunFam" id="2.40.160.120:FF:000001">
    <property type="entry name" value="Oxysterol-binding protein"/>
    <property type="match status" value="1"/>
</dbReference>
<dbReference type="InterPro" id="IPR000648">
    <property type="entry name" value="Oxysterol-bd"/>
</dbReference>
<dbReference type="InterPro" id="IPR011993">
    <property type="entry name" value="PH-like_dom_sf"/>
</dbReference>
<dbReference type="Pfam" id="PF15409">
    <property type="entry name" value="PH_8"/>
    <property type="match status" value="1"/>
</dbReference>
<evidence type="ECO:0000256" key="3">
    <source>
        <dbReference type="ARBA" id="ARBA00004586"/>
    </source>
</evidence>
<dbReference type="Gene3D" id="2.40.160.120">
    <property type="match status" value="1"/>
</dbReference>
<dbReference type="SUPFAM" id="SSF50729">
    <property type="entry name" value="PH domain-like"/>
    <property type="match status" value="1"/>
</dbReference>
<evidence type="ECO:0000256" key="9">
    <source>
        <dbReference type="ARBA" id="ARBA00022824"/>
    </source>
</evidence>
<evidence type="ECO:0000256" key="10">
    <source>
        <dbReference type="ARBA" id="ARBA00023055"/>
    </source>
</evidence>
<gene>
    <name evidence="18" type="primary">OSBPL6</name>
</gene>
<dbReference type="FunFam" id="2.30.29.30:FF:000011">
    <property type="entry name" value="Oxysterol-binding protein"/>
    <property type="match status" value="1"/>
</dbReference>
<dbReference type="GO" id="GO:0005789">
    <property type="term" value="C:endoplasmic reticulum membrane"/>
    <property type="evidence" value="ECO:0007669"/>
    <property type="project" value="UniProtKB-SubCell"/>
</dbReference>
<dbReference type="GeneTree" id="ENSGT00940000156791"/>
<dbReference type="GO" id="GO:0005886">
    <property type="term" value="C:plasma membrane"/>
    <property type="evidence" value="ECO:0007669"/>
    <property type="project" value="UniProtKB-SubCell"/>
</dbReference>
<keyword evidence="10 14" id="KW-0445">Lipid transport</keyword>
<keyword evidence="8" id="KW-0597">Phosphoprotein</keyword>
<dbReference type="GO" id="GO:0006699">
    <property type="term" value="P:bile acid biosynthetic process"/>
    <property type="evidence" value="ECO:0007669"/>
    <property type="project" value="UniProtKB-ARBA"/>
</dbReference>
<evidence type="ECO:0000256" key="8">
    <source>
        <dbReference type="ARBA" id="ARBA00022553"/>
    </source>
</evidence>
<feature type="coiled-coil region" evidence="15">
    <location>
        <begin position="414"/>
        <end position="441"/>
    </location>
</feature>
<dbReference type="GO" id="GO:0120015">
    <property type="term" value="F:sterol transfer activity"/>
    <property type="evidence" value="ECO:0007669"/>
    <property type="project" value="UniProtKB-ARBA"/>
</dbReference>
<dbReference type="Pfam" id="PF01237">
    <property type="entry name" value="Oxysterol_BP"/>
    <property type="match status" value="1"/>
</dbReference>
<dbReference type="PANTHER" id="PTHR10972">
    <property type="entry name" value="OXYSTEROL-BINDING PROTEIN-RELATED"/>
    <property type="match status" value="1"/>
</dbReference>
<evidence type="ECO:0000256" key="4">
    <source>
        <dbReference type="ARBA" id="ARBA00008842"/>
    </source>
</evidence>
<reference evidence="18" key="3">
    <citation type="submission" date="2025-09" db="UniProtKB">
        <authorList>
            <consortium name="Ensembl"/>
        </authorList>
    </citation>
    <scope>IDENTIFICATION</scope>
</reference>
<keyword evidence="12" id="KW-0472">Membrane</keyword>
<evidence type="ECO:0000256" key="13">
    <source>
        <dbReference type="RuleBase" id="RU003844"/>
    </source>
</evidence>
<feature type="compositionally biased region" description="Polar residues" evidence="16">
    <location>
        <begin position="42"/>
        <end position="53"/>
    </location>
</feature>
<feature type="compositionally biased region" description="Low complexity" evidence="16">
    <location>
        <begin position="14"/>
        <end position="27"/>
    </location>
</feature>
<dbReference type="GO" id="GO:0031965">
    <property type="term" value="C:nuclear membrane"/>
    <property type="evidence" value="ECO:0007669"/>
    <property type="project" value="TreeGrafter"/>
</dbReference>